<keyword evidence="1" id="KW-0732">Signal</keyword>
<reference evidence="3" key="1">
    <citation type="submission" date="2022-09" db="EMBL/GenBank/DDBJ databases">
        <title>Comparative genomics and taxonomic characterization of three novel marine species of genus Reichenbachiella exhibiting antioxidant and polysaccharide degradation activities.</title>
        <authorList>
            <person name="Muhammad N."/>
            <person name="Lee Y.-J."/>
            <person name="Ko J."/>
            <person name="Kim S.-G."/>
        </authorList>
    </citation>
    <scope>NUCLEOTIDE SEQUENCE</scope>
    <source>
        <strain evidence="3">BKB1-1</strain>
    </source>
</reference>
<evidence type="ECO:0000256" key="1">
    <source>
        <dbReference type="SAM" id="SignalP"/>
    </source>
</evidence>
<dbReference type="PROSITE" id="PS01009">
    <property type="entry name" value="CRISP_1"/>
    <property type="match status" value="1"/>
</dbReference>
<dbReference type="Gene3D" id="3.40.33.10">
    <property type="entry name" value="CAP"/>
    <property type="match status" value="1"/>
</dbReference>
<organism evidence="3 4">
    <name type="scientific">Reichenbachiella agarivorans</name>
    <dbReference type="NCBI Taxonomy" id="2979464"/>
    <lineage>
        <taxon>Bacteria</taxon>
        <taxon>Pseudomonadati</taxon>
        <taxon>Bacteroidota</taxon>
        <taxon>Cytophagia</taxon>
        <taxon>Cytophagales</taxon>
        <taxon>Reichenbachiellaceae</taxon>
        <taxon>Reichenbachiella</taxon>
    </lineage>
</organism>
<dbReference type="SUPFAM" id="SSF55797">
    <property type="entry name" value="PR-1-like"/>
    <property type="match status" value="1"/>
</dbReference>
<dbReference type="InterPro" id="IPR018244">
    <property type="entry name" value="Allrgn_V5/Tpx1_CS"/>
</dbReference>
<proteinExistence type="predicted"/>
<dbReference type="InterPro" id="IPR035940">
    <property type="entry name" value="CAP_sf"/>
</dbReference>
<feature type="domain" description="SCP" evidence="2">
    <location>
        <begin position="26"/>
        <end position="158"/>
    </location>
</feature>
<accession>A0ABY6CKF6</accession>
<name>A0ABY6CKF6_9BACT</name>
<dbReference type="RefSeq" id="WP_262308320.1">
    <property type="nucleotide sequence ID" value="NZ_CP106679.1"/>
</dbReference>
<dbReference type="InterPro" id="IPR014044">
    <property type="entry name" value="CAP_dom"/>
</dbReference>
<dbReference type="SMART" id="SM00198">
    <property type="entry name" value="SCP"/>
    <property type="match status" value="1"/>
</dbReference>
<feature type="chain" id="PRO_5045465318" evidence="1">
    <location>
        <begin position="21"/>
        <end position="162"/>
    </location>
</feature>
<evidence type="ECO:0000313" key="4">
    <source>
        <dbReference type="Proteomes" id="UP001065174"/>
    </source>
</evidence>
<dbReference type="InterPro" id="IPR001283">
    <property type="entry name" value="CRISP-related"/>
</dbReference>
<dbReference type="EMBL" id="CP106679">
    <property type="protein sequence ID" value="UXP30874.1"/>
    <property type="molecule type" value="Genomic_DNA"/>
</dbReference>
<dbReference type="PRINTS" id="PR00837">
    <property type="entry name" value="V5TPXLIKE"/>
</dbReference>
<keyword evidence="4" id="KW-1185">Reference proteome</keyword>
<gene>
    <name evidence="3" type="ORF">N6H18_10975</name>
</gene>
<protein>
    <submittedName>
        <fullName evidence="3">CAP domain-containing protein</fullName>
    </submittedName>
</protein>
<sequence length="162" mass="18156">MLRLLCSFLLILLVSYTSFGQKATTEEIQLIIERHNFWRTEVGVANIKYSDTLASIANTWAIALQKDNCAFKHSQNSYGENLFKGTVGYYTAGDAVDSWGAEKKDYSHSKNKCAEDKVCGHYTQIVWENTTEVGCAKSICDGNVIWVCNYNPPGNYVGESPY</sequence>
<dbReference type="PANTHER" id="PTHR10334">
    <property type="entry name" value="CYSTEINE-RICH SECRETORY PROTEIN-RELATED"/>
    <property type="match status" value="1"/>
</dbReference>
<dbReference type="Proteomes" id="UP001065174">
    <property type="component" value="Chromosome"/>
</dbReference>
<feature type="signal peptide" evidence="1">
    <location>
        <begin position="1"/>
        <end position="20"/>
    </location>
</feature>
<evidence type="ECO:0000313" key="3">
    <source>
        <dbReference type="EMBL" id="UXP30874.1"/>
    </source>
</evidence>
<dbReference type="Pfam" id="PF00188">
    <property type="entry name" value="CAP"/>
    <property type="match status" value="1"/>
</dbReference>
<evidence type="ECO:0000259" key="2">
    <source>
        <dbReference type="SMART" id="SM00198"/>
    </source>
</evidence>